<feature type="compositionally biased region" description="Basic and acidic residues" evidence="1">
    <location>
        <begin position="93"/>
        <end position="108"/>
    </location>
</feature>
<dbReference type="RefSeq" id="WP_085785022.1">
    <property type="nucleotide sequence ID" value="NZ_CP008743.1"/>
</dbReference>
<dbReference type="EMBL" id="CP008743">
    <property type="protein sequence ID" value="ARN85452.1"/>
    <property type="molecule type" value="Genomic_DNA"/>
</dbReference>
<sequence>MNQIFKMFILVAVGLIILKNPLQATLLENPLLEDRVRKTLTFYDLDRDSENFTPSTLKEKWDDSSEHSSIPASPTFQEEGTKSESQIVEEDSLAEKDISPKKARKNEEKDEESEDTDRDPSWDNSFEDLEEYDTSFLEEGKGLFDDIDPEELREATPDNWGDKAVERRDGLTRSQYQVLREIPRNAGGLGLSPVKPIVRALRLEQKKPVASKEFQPTKTSPQKSYTTRRQEKVREQALQESAQTQADKRPFQLLRWGKYMKFVSSAKQNGDIPSVQTLVNKFFEIFADDPQLQVISIGASTFVVDLSLIDLLLQNTKGENNKSLLKRGCNPVFFDKEEGALVLEETDDSFRLSDDEKTAPLTPLLGNYMHLVQGAGAKITLDVSDMPDTPMVQFIRRAKEQGTIVNPVYLCHQKIHQAFYDLFNHNNVRGLSIHFDGQFDKERKAANIKLLELMVKP</sequence>
<dbReference type="AlphaFoldDB" id="A0A1W6N6Q2"/>
<feature type="region of interest" description="Disordered" evidence="1">
    <location>
        <begin position="53"/>
        <end position="126"/>
    </location>
</feature>
<evidence type="ECO:0000313" key="3">
    <source>
        <dbReference type="Proteomes" id="UP000237351"/>
    </source>
</evidence>
<protein>
    <submittedName>
        <fullName evidence="2">Uncharacterized protein</fullName>
    </submittedName>
</protein>
<feature type="compositionally biased region" description="Polar residues" evidence="1">
    <location>
        <begin position="214"/>
        <end position="227"/>
    </location>
</feature>
<proteinExistence type="predicted"/>
<name>A0A1W6N6Q2_9PROT</name>
<feature type="region of interest" description="Disordered" evidence="1">
    <location>
        <begin position="208"/>
        <end position="230"/>
    </location>
</feature>
<evidence type="ECO:0000313" key="2">
    <source>
        <dbReference type="EMBL" id="ARN85452.1"/>
    </source>
</evidence>
<feature type="compositionally biased region" description="Polar residues" evidence="1">
    <location>
        <begin position="67"/>
        <end position="86"/>
    </location>
</feature>
<feature type="compositionally biased region" description="Basic and acidic residues" evidence="1">
    <location>
        <begin position="57"/>
        <end position="66"/>
    </location>
</feature>
<reference evidence="2 3" key="1">
    <citation type="submission" date="2014-06" db="EMBL/GenBank/DDBJ databases">
        <title>The genome of the endonuclear symbiont Nucleicultrix amoebiphila.</title>
        <authorList>
            <person name="Schulz F."/>
            <person name="Horn M."/>
        </authorList>
    </citation>
    <scope>NUCLEOTIDE SEQUENCE [LARGE SCALE GENOMIC DNA]</scope>
    <source>
        <strain evidence="2 3">FS5</strain>
    </source>
</reference>
<accession>A0A1W6N6Q2</accession>
<organism evidence="2 3">
    <name type="scientific">Candidatus Nucleicultrix amoebiphila FS5</name>
    <dbReference type="NCBI Taxonomy" id="1414854"/>
    <lineage>
        <taxon>Bacteria</taxon>
        <taxon>Pseudomonadati</taxon>
        <taxon>Pseudomonadota</taxon>
        <taxon>Alphaproteobacteria</taxon>
        <taxon>Holosporales</taxon>
        <taxon>Candidatus Nucleicultricaceae</taxon>
        <taxon>Candidatus Nucleicultrix</taxon>
    </lineage>
</organism>
<keyword evidence="3" id="KW-1185">Reference proteome</keyword>
<gene>
    <name evidence="2" type="ORF">GQ61_09305</name>
</gene>
<evidence type="ECO:0000256" key="1">
    <source>
        <dbReference type="SAM" id="MobiDB-lite"/>
    </source>
</evidence>
<dbReference type="KEGG" id="naf:GQ61_09305"/>
<dbReference type="Proteomes" id="UP000237351">
    <property type="component" value="Chromosome"/>
</dbReference>